<reference evidence="1 2" key="1">
    <citation type="submission" date="2023-08" db="EMBL/GenBank/DDBJ databases">
        <title>Black Yeasts Isolated from many extreme environments.</title>
        <authorList>
            <person name="Coleine C."/>
            <person name="Stajich J.E."/>
            <person name="Selbmann L."/>
        </authorList>
    </citation>
    <scope>NUCLEOTIDE SEQUENCE [LARGE SCALE GENOMIC DNA]</scope>
    <source>
        <strain evidence="1 2">CCFEE 5935</strain>
    </source>
</reference>
<sequence>MLLQPPFLPFLHAKEHMPPLRSIHTVGHTYEADQGQWRHVWRFFPIGCRRTRARARYLLQTTSLDIKSEHYGHTAGTTTSSPIVRLEDKARIIDRIIPRERFGSSIFSTPVLLLLRLFYDAAPFRYIDVWHTHQANRPRDISQSSLARVKISLEEASKTNGGVPETANGGLRVSTQSWATCLLCGLYPIGSEYRLRSLTWTKSLSAPLSHEFLQFVLEDADAGHAIRLIAERDTYGDWVSIRSSSILDSAGRRISGARSRGVETDEQHDLPLPLLSLSWCHLPAASRPTAGNFASIMGHVTRRWPKYNLSRHHCWFFCEAVFEQMIMDCVSSDDATDRQPRLTTWPGAAYRYSYVVMGRKVLKRAALVYQAQKFSSEMDQDGVLVW</sequence>
<dbReference type="RefSeq" id="XP_064658720.1">
    <property type="nucleotide sequence ID" value="XM_064802595.1"/>
</dbReference>
<dbReference type="GeneID" id="89926691"/>
<proteinExistence type="predicted"/>
<keyword evidence="2" id="KW-1185">Reference proteome</keyword>
<dbReference type="EMBL" id="JAVRRT010000008">
    <property type="protein sequence ID" value="KAK5169374.1"/>
    <property type="molecule type" value="Genomic_DNA"/>
</dbReference>
<protein>
    <submittedName>
        <fullName evidence="1">Uncharacterized protein</fullName>
    </submittedName>
</protein>
<dbReference type="AlphaFoldDB" id="A0AAV9PBP6"/>
<name>A0AAV9PBP6_9PEZI</name>
<accession>A0AAV9PBP6</accession>
<gene>
    <name evidence="1" type="ORF">LTR77_005349</name>
</gene>
<comment type="caution">
    <text evidence="1">The sequence shown here is derived from an EMBL/GenBank/DDBJ whole genome shotgun (WGS) entry which is preliminary data.</text>
</comment>
<evidence type="ECO:0000313" key="2">
    <source>
        <dbReference type="Proteomes" id="UP001337655"/>
    </source>
</evidence>
<organism evidence="1 2">
    <name type="scientific">Saxophila tyrrhenica</name>
    <dbReference type="NCBI Taxonomy" id="1690608"/>
    <lineage>
        <taxon>Eukaryota</taxon>
        <taxon>Fungi</taxon>
        <taxon>Dikarya</taxon>
        <taxon>Ascomycota</taxon>
        <taxon>Pezizomycotina</taxon>
        <taxon>Dothideomycetes</taxon>
        <taxon>Dothideomycetidae</taxon>
        <taxon>Mycosphaerellales</taxon>
        <taxon>Extremaceae</taxon>
        <taxon>Saxophila</taxon>
    </lineage>
</organism>
<evidence type="ECO:0000313" key="1">
    <source>
        <dbReference type="EMBL" id="KAK5169374.1"/>
    </source>
</evidence>
<dbReference type="Proteomes" id="UP001337655">
    <property type="component" value="Unassembled WGS sequence"/>
</dbReference>